<dbReference type="Pfam" id="PF24138">
    <property type="entry name" value="TPR_TNPO3_IPO13_2nd"/>
    <property type="match status" value="1"/>
</dbReference>
<evidence type="ECO:0000313" key="3">
    <source>
        <dbReference type="Proteomes" id="UP000283269"/>
    </source>
</evidence>
<dbReference type="Gene3D" id="1.25.10.10">
    <property type="entry name" value="Leucine-rich Repeat Variant"/>
    <property type="match status" value="1"/>
</dbReference>
<keyword evidence="3" id="KW-1185">Reference proteome</keyword>
<organism evidence="2 3">
    <name type="scientific">Psilocybe cyanescens</name>
    <dbReference type="NCBI Taxonomy" id="93625"/>
    <lineage>
        <taxon>Eukaryota</taxon>
        <taxon>Fungi</taxon>
        <taxon>Dikarya</taxon>
        <taxon>Basidiomycota</taxon>
        <taxon>Agaricomycotina</taxon>
        <taxon>Agaricomycetes</taxon>
        <taxon>Agaricomycetidae</taxon>
        <taxon>Agaricales</taxon>
        <taxon>Agaricineae</taxon>
        <taxon>Strophariaceae</taxon>
        <taxon>Psilocybe</taxon>
    </lineage>
</organism>
<dbReference type="SMART" id="SM00913">
    <property type="entry name" value="IBN_N"/>
    <property type="match status" value="1"/>
</dbReference>
<dbReference type="GO" id="GO:0006606">
    <property type="term" value="P:protein import into nucleus"/>
    <property type="evidence" value="ECO:0007669"/>
    <property type="project" value="TreeGrafter"/>
</dbReference>
<dbReference type="InterPro" id="IPR016024">
    <property type="entry name" value="ARM-type_fold"/>
</dbReference>
<dbReference type="AlphaFoldDB" id="A0A409XPN6"/>
<feature type="domain" description="Importin N-terminal" evidence="1">
    <location>
        <begin position="29"/>
        <end position="96"/>
    </location>
</feature>
<reference evidence="2 3" key="1">
    <citation type="journal article" date="2018" name="Evol. Lett.">
        <title>Horizontal gene cluster transfer increased hallucinogenic mushroom diversity.</title>
        <authorList>
            <person name="Reynolds H.T."/>
            <person name="Vijayakumar V."/>
            <person name="Gluck-Thaler E."/>
            <person name="Korotkin H.B."/>
            <person name="Matheny P.B."/>
            <person name="Slot J.C."/>
        </authorList>
    </citation>
    <scope>NUCLEOTIDE SEQUENCE [LARGE SCALE GENOMIC DNA]</scope>
    <source>
        <strain evidence="2 3">2631</strain>
    </source>
</reference>
<dbReference type="Pfam" id="PF03810">
    <property type="entry name" value="IBN_N"/>
    <property type="match status" value="1"/>
</dbReference>
<dbReference type="InterPro" id="IPR011989">
    <property type="entry name" value="ARM-like"/>
</dbReference>
<dbReference type="Proteomes" id="UP000283269">
    <property type="component" value="Unassembled WGS sequence"/>
</dbReference>
<dbReference type="Pfam" id="PF24139">
    <property type="entry name" value="TPR_TNPO3_IPO13_4th"/>
    <property type="match status" value="1"/>
</dbReference>
<dbReference type="OrthoDB" id="435593at2759"/>
<name>A0A409XPN6_PSICY</name>
<dbReference type="InterPro" id="IPR051345">
    <property type="entry name" value="Importin_beta-like_NTR"/>
</dbReference>
<dbReference type="InParanoid" id="A0A409XPN6"/>
<dbReference type="PROSITE" id="PS50166">
    <property type="entry name" value="IMPORTIN_B_NT"/>
    <property type="match status" value="1"/>
</dbReference>
<dbReference type="FunCoup" id="A0A409XPN6">
    <property type="interactions" value="898"/>
</dbReference>
<dbReference type="Pfam" id="PF08389">
    <property type="entry name" value="Xpo1"/>
    <property type="match status" value="1"/>
</dbReference>
<dbReference type="SUPFAM" id="SSF48371">
    <property type="entry name" value="ARM repeat"/>
    <property type="match status" value="1"/>
</dbReference>
<dbReference type="GO" id="GO:0031267">
    <property type="term" value="F:small GTPase binding"/>
    <property type="evidence" value="ECO:0007669"/>
    <property type="project" value="InterPro"/>
</dbReference>
<protein>
    <recommendedName>
        <fullName evidence="1">Importin N-terminal domain-containing protein</fullName>
    </recommendedName>
</protein>
<dbReference type="PANTHER" id="PTHR12363">
    <property type="entry name" value="TRANSPORTIN 3 AND IMPORTIN 13"/>
    <property type="match status" value="1"/>
</dbReference>
<dbReference type="STRING" id="93625.A0A409XPN6"/>
<dbReference type="InterPro" id="IPR057941">
    <property type="entry name" value="TPR_TNPO3_IPO13_2nd"/>
</dbReference>
<dbReference type="InterPro" id="IPR057942">
    <property type="entry name" value="TPR_TNPO3_IPO13_3rd"/>
</dbReference>
<dbReference type="EMBL" id="NHYD01000994">
    <property type="protein sequence ID" value="PPQ92687.1"/>
    <property type="molecule type" value="Genomic_DNA"/>
</dbReference>
<evidence type="ECO:0000313" key="2">
    <source>
        <dbReference type="EMBL" id="PPQ92687.1"/>
    </source>
</evidence>
<dbReference type="InterPro" id="IPR001494">
    <property type="entry name" value="Importin-beta_N"/>
</dbReference>
<dbReference type="InterPro" id="IPR013598">
    <property type="entry name" value="Exportin-1/Importin-b-like"/>
</dbReference>
<dbReference type="PANTHER" id="PTHR12363:SF53">
    <property type="entry name" value="MRNA TRANSPORT REGULATOR MTR10"/>
    <property type="match status" value="1"/>
</dbReference>
<proteinExistence type="predicted"/>
<dbReference type="Pfam" id="PF24140">
    <property type="entry name" value="TPR_TNPO3_IPO13_3rd"/>
    <property type="match status" value="1"/>
</dbReference>
<gene>
    <name evidence="2" type="ORF">CVT25_013994</name>
</gene>
<evidence type="ECO:0000259" key="1">
    <source>
        <dbReference type="PROSITE" id="PS50166"/>
    </source>
</evidence>
<accession>A0A409XPN6</accession>
<comment type="caution">
    <text evidence="2">The sequence shown here is derived from an EMBL/GenBank/DDBJ whole genome shotgun (WGS) entry which is preliminary data.</text>
</comment>
<dbReference type="GO" id="GO:0005737">
    <property type="term" value="C:cytoplasm"/>
    <property type="evidence" value="ECO:0007669"/>
    <property type="project" value="TreeGrafter"/>
</dbReference>
<sequence length="932" mass="103876">MANHDNIQTLLSALDVFSRAPDKASLERANSWLQDFQHSPQSWETCDLLLLSPEAPPAAKIFAAQTFRTKVTYDLNQLDPEKISATRNTLLTALETYQSGPRTIIVQLSLAIAGLALQLPSWENPVRTVIDSFGRNPATVPILLEFLTLLPEEVSGNTRIPITDNEYRERSAQLLTSNSKLILEVLSMYINASGVTPAVQSQVFNCLYSWLAAGEIGVMDLAETPLFACAFEALASEELFDAAVDVICQIVHETQEIDDNMPAIEFIVPRIIELKTQITTNYEDPDKIKGYARIFSEAGETYRSLILQHTETFFPLVEAIGECSAYPDLDIVPITFPFWMRLAQNLGKKSSVSPLFIEAYKSLMTVIIKHLHFPADTSSLTGQDADDFRSFRHVMGDTLKDCCFVLRTETCLLAAYQLISNALARGSTVSWQEIEAPLFAMRSMGAEIDPEDNSAVPKIIDLIPSLPSHPRVRYAALLIISRYTEWINAHPQYIPFQLQYISAGFEDTDPEVVAAAGQALKYMCQDCKQHLTDFLPTLHTFLTTTGTKLIQDDRRQVYEAIAYVISAMPMNRAAESLKTFALDILAQVHAVSTKPVPPTKAEIDEIGNGLENLEVMLHVIQGYGEDLPPACQNTGQEAWLVFDNFLSNYGLNFDLAERSTRVLRRGIDLFSKSALPIAPSVVHRMSVAFEATGYPSFLWIAGKIIGRYGNETDPALKNSILEIFERSTSKVASLLEQKSAGEIPDVLEDYLQMLLQLISLAPDILFLSSSFALAFRCAMAGLTVVHSDIIFATLDLFRSILTHDCMEPPLPSIPAKYPMYAAVIRDTMSKEGSKFLEYVLKGFVGDFPEDAASTVVSIFRSLAAYFPNPLLVWLRQVLVLLPVTSVPNESKAQLLQEVTNAVNTRQYDKVKYAILAFDRASRKTRHRRRTTM</sequence>
<dbReference type="InterPro" id="IPR058537">
    <property type="entry name" value="TPR_TNPO3_IPO13_4th"/>
</dbReference>